<dbReference type="GO" id="GO:0003676">
    <property type="term" value="F:nucleic acid binding"/>
    <property type="evidence" value="ECO:0007669"/>
    <property type="project" value="InterPro"/>
</dbReference>
<feature type="compositionally biased region" description="Polar residues" evidence="1">
    <location>
        <begin position="284"/>
        <end position="303"/>
    </location>
</feature>
<evidence type="ECO:0000313" key="3">
    <source>
        <dbReference type="Proteomes" id="UP000887013"/>
    </source>
</evidence>
<organism evidence="2 3">
    <name type="scientific">Nephila pilipes</name>
    <name type="common">Giant wood spider</name>
    <name type="synonym">Nephila maculata</name>
    <dbReference type="NCBI Taxonomy" id="299642"/>
    <lineage>
        <taxon>Eukaryota</taxon>
        <taxon>Metazoa</taxon>
        <taxon>Ecdysozoa</taxon>
        <taxon>Arthropoda</taxon>
        <taxon>Chelicerata</taxon>
        <taxon>Arachnida</taxon>
        <taxon>Araneae</taxon>
        <taxon>Araneomorphae</taxon>
        <taxon>Entelegynae</taxon>
        <taxon>Araneoidea</taxon>
        <taxon>Nephilidae</taxon>
        <taxon>Nephila</taxon>
    </lineage>
</organism>
<dbReference type="OrthoDB" id="5919196at2759"/>
<proteinExistence type="predicted"/>
<gene>
    <name evidence="2" type="primary">AVEN_159203_1</name>
    <name evidence="2" type="ORF">NPIL_678081</name>
</gene>
<sequence>MKFLAEEVEGAVAANNVKVLLVSEYSTKSSFENFNVSSKADTEDKKNPPFCTYCETAKHWPQHYNSVTDIDARLQKLSAINRYFLYFTTRPLELQAFESSSSFSQTRRQIQLQLSSIWDKSKVSINAFESLNKYASHPPPPTDVSRFEKNKRLNLANPDDLLLNLPIEILIGADFFWNAVNSEPPVNLSDSLNLVLSIFGCILSGPRSHSTVSFILTVHNINMYTSTQALDDLVREFWSLKSIGMQPIHEGKKHLETNVHSYTVILWSDSWIFSSKLDKGRSQPLENIRSQQNNGNSSMHYSSTMVPLPSTDKPADHPTHGVRIDLSELRFTFWILPFGSKRIDFTGPLIIRCLKSRDTVYIALFTCVTTRVLYIELESVLTSDKFLLALQRFVGCRELQHTLYTDNATTFHAWSATKKELVLIWQALSLVKIQQYYAQN</sequence>
<comment type="caution">
    <text evidence="2">The sequence shown here is derived from an EMBL/GenBank/DDBJ whole genome shotgun (WGS) entry which is preliminary data.</text>
</comment>
<feature type="region of interest" description="Disordered" evidence="1">
    <location>
        <begin position="283"/>
        <end position="303"/>
    </location>
</feature>
<dbReference type="Gene3D" id="3.30.420.10">
    <property type="entry name" value="Ribonuclease H-like superfamily/Ribonuclease H"/>
    <property type="match status" value="1"/>
</dbReference>
<dbReference type="Proteomes" id="UP000887013">
    <property type="component" value="Unassembled WGS sequence"/>
</dbReference>
<name>A0A8X6KES4_NEPPI</name>
<dbReference type="AlphaFoldDB" id="A0A8X6KES4"/>
<keyword evidence="3" id="KW-1185">Reference proteome</keyword>
<protein>
    <submittedName>
        <fullName evidence="2">DUF1758 domain-containing protein</fullName>
    </submittedName>
</protein>
<reference evidence="2" key="1">
    <citation type="submission" date="2020-08" db="EMBL/GenBank/DDBJ databases">
        <title>Multicomponent nature underlies the extraordinary mechanical properties of spider dragline silk.</title>
        <authorList>
            <person name="Kono N."/>
            <person name="Nakamura H."/>
            <person name="Mori M."/>
            <person name="Yoshida Y."/>
            <person name="Ohtoshi R."/>
            <person name="Malay A.D."/>
            <person name="Moran D.A.P."/>
            <person name="Tomita M."/>
            <person name="Numata K."/>
            <person name="Arakawa K."/>
        </authorList>
    </citation>
    <scope>NUCLEOTIDE SEQUENCE</scope>
</reference>
<evidence type="ECO:0000313" key="2">
    <source>
        <dbReference type="EMBL" id="GFS43899.1"/>
    </source>
</evidence>
<evidence type="ECO:0000256" key="1">
    <source>
        <dbReference type="SAM" id="MobiDB-lite"/>
    </source>
</evidence>
<dbReference type="EMBL" id="BMAW01044327">
    <property type="protein sequence ID" value="GFS43899.1"/>
    <property type="molecule type" value="Genomic_DNA"/>
</dbReference>
<dbReference type="InterPro" id="IPR036397">
    <property type="entry name" value="RNaseH_sf"/>
</dbReference>
<accession>A0A8X6KES4</accession>